<comment type="subcellular location">
    <subcellularLocation>
        <location evidence="1">Cell inner membrane</location>
        <topology evidence="1">Multi-pass membrane protein</topology>
    </subcellularLocation>
</comment>
<dbReference type="EMBL" id="UINC01010295">
    <property type="protein sequence ID" value="SVA45856.1"/>
    <property type="molecule type" value="Genomic_DNA"/>
</dbReference>
<evidence type="ECO:0000256" key="2">
    <source>
        <dbReference type="ARBA" id="ARBA00022448"/>
    </source>
</evidence>
<sequence length="233" mass="26122">VKRRRRAKLWRGASLIYSAVPSGTKPRKQSMIAKIHERLENFSRFAVWICGATLMAAALMVAVDVVSRKFFGLTMSGSDEYTGYVFSATTTWAYSYCLLHRSNVRIDALYSRLPKQVTAVLDVVGCILLLYYMCYLTFYAGLAFVESYENNSVSITTLGTRQWIPQLFWFTGLLMFFLTLIFVTLYAIVALLQGNWELVARIAGVPSIAELMEEETQGQDVVLAAGDGIEGTK</sequence>
<organism evidence="10">
    <name type="scientific">marine metagenome</name>
    <dbReference type="NCBI Taxonomy" id="408172"/>
    <lineage>
        <taxon>unclassified sequences</taxon>
        <taxon>metagenomes</taxon>
        <taxon>ecological metagenomes</taxon>
    </lineage>
</organism>
<keyword evidence="3" id="KW-1003">Cell membrane</keyword>
<evidence type="ECO:0000256" key="3">
    <source>
        <dbReference type="ARBA" id="ARBA00022475"/>
    </source>
</evidence>
<keyword evidence="2" id="KW-0813">Transport</keyword>
<evidence type="ECO:0000256" key="4">
    <source>
        <dbReference type="ARBA" id="ARBA00022519"/>
    </source>
</evidence>
<keyword evidence="4" id="KW-0997">Cell inner membrane</keyword>
<evidence type="ECO:0000256" key="6">
    <source>
        <dbReference type="ARBA" id="ARBA00022989"/>
    </source>
</evidence>
<evidence type="ECO:0000256" key="8">
    <source>
        <dbReference type="SAM" id="Phobius"/>
    </source>
</evidence>
<dbReference type="Pfam" id="PF04290">
    <property type="entry name" value="DctQ"/>
    <property type="match status" value="1"/>
</dbReference>
<evidence type="ECO:0000256" key="7">
    <source>
        <dbReference type="ARBA" id="ARBA00023136"/>
    </source>
</evidence>
<feature type="non-terminal residue" evidence="10">
    <location>
        <position position="1"/>
    </location>
</feature>
<keyword evidence="6 8" id="KW-1133">Transmembrane helix</keyword>
<feature type="transmembrane region" description="Helical" evidence="8">
    <location>
        <begin position="167"/>
        <end position="192"/>
    </location>
</feature>
<protein>
    <recommendedName>
        <fullName evidence="9">Tripartite ATP-independent periplasmic transporters DctQ component domain-containing protein</fullName>
    </recommendedName>
</protein>
<dbReference type="PANTHER" id="PTHR35011">
    <property type="entry name" value="2,3-DIKETO-L-GULONATE TRAP TRANSPORTER SMALL PERMEASE PROTEIN YIAM"/>
    <property type="match status" value="1"/>
</dbReference>
<accession>A0A381VZY1</accession>
<name>A0A381VZY1_9ZZZZ</name>
<dbReference type="InterPro" id="IPR055348">
    <property type="entry name" value="DctQ"/>
</dbReference>
<dbReference type="AlphaFoldDB" id="A0A381VZY1"/>
<feature type="transmembrane region" description="Helical" evidence="8">
    <location>
        <begin position="81"/>
        <end position="99"/>
    </location>
</feature>
<feature type="domain" description="Tripartite ATP-independent periplasmic transporters DctQ component" evidence="9">
    <location>
        <begin position="58"/>
        <end position="181"/>
    </location>
</feature>
<evidence type="ECO:0000256" key="5">
    <source>
        <dbReference type="ARBA" id="ARBA00022692"/>
    </source>
</evidence>
<keyword evidence="5 8" id="KW-0812">Transmembrane</keyword>
<proteinExistence type="predicted"/>
<feature type="transmembrane region" description="Helical" evidence="8">
    <location>
        <begin position="45"/>
        <end position="66"/>
    </location>
</feature>
<dbReference type="InterPro" id="IPR007387">
    <property type="entry name" value="TRAP_DctQ"/>
</dbReference>
<feature type="transmembrane region" description="Helical" evidence="8">
    <location>
        <begin position="119"/>
        <end position="142"/>
    </location>
</feature>
<evidence type="ECO:0000313" key="10">
    <source>
        <dbReference type="EMBL" id="SVA45856.1"/>
    </source>
</evidence>
<dbReference type="GO" id="GO:0005886">
    <property type="term" value="C:plasma membrane"/>
    <property type="evidence" value="ECO:0007669"/>
    <property type="project" value="UniProtKB-SubCell"/>
</dbReference>
<reference evidence="10" key="1">
    <citation type="submission" date="2018-05" db="EMBL/GenBank/DDBJ databases">
        <authorList>
            <person name="Lanie J.A."/>
            <person name="Ng W.-L."/>
            <person name="Kazmierczak K.M."/>
            <person name="Andrzejewski T.M."/>
            <person name="Davidsen T.M."/>
            <person name="Wayne K.J."/>
            <person name="Tettelin H."/>
            <person name="Glass J.I."/>
            <person name="Rusch D."/>
            <person name="Podicherti R."/>
            <person name="Tsui H.-C.T."/>
            <person name="Winkler M.E."/>
        </authorList>
    </citation>
    <scope>NUCLEOTIDE SEQUENCE</scope>
</reference>
<evidence type="ECO:0000256" key="1">
    <source>
        <dbReference type="ARBA" id="ARBA00004429"/>
    </source>
</evidence>
<keyword evidence="7 8" id="KW-0472">Membrane</keyword>
<evidence type="ECO:0000259" key="9">
    <source>
        <dbReference type="Pfam" id="PF04290"/>
    </source>
</evidence>
<gene>
    <name evidence="10" type="ORF">METZ01_LOCUS98710</name>
</gene>